<keyword evidence="1" id="KW-0479">Metal-binding</keyword>
<feature type="non-terminal residue" evidence="5">
    <location>
        <position position="1"/>
    </location>
</feature>
<feature type="region of interest" description="Disordered" evidence="3">
    <location>
        <begin position="138"/>
        <end position="184"/>
    </location>
</feature>
<dbReference type="VEuPathDB" id="VectorBase:LDEU006980"/>
<feature type="compositionally biased region" description="Polar residues" evidence="3">
    <location>
        <begin position="267"/>
        <end position="283"/>
    </location>
</feature>
<dbReference type="OrthoDB" id="6502994at2759"/>
<evidence type="ECO:0000259" key="4">
    <source>
        <dbReference type="PROSITE" id="PS51845"/>
    </source>
</evidence>
<dbReference type="GO" id="GO:0046872">
    <property type="term" value="F:metal ion binding"/>
    <property type="evidence" value="ECO:0007669"/>
    <property type="project" value="UniProtKB-KW"/>
</dbReference>
<gene>
    <name evidence="5" type="ORF">B4U80_13128</name>
</gene>
<dbReference type="STRING" id="299467.A0A443SC39"/>
<feature type="region of interest" description="Disordered" evidence="3">
    <location>
        <begin position="265"/>
        <end position="287"/>
    </location>
</feature>
<dbReference type="PANTHER" id="PTHR11347">
    <property type="entry name" value="CYCLIC NUCLEOTIDE PHOSPHODIESTERASE"/>
    <property type="match status" value="1"/>
</dbReference>
<evidence type="ECO:0000256" key="2">
    <source>
        <dbReference type="ARBA" id="ARBA00022801"/>
    </source>
</evidence>
<dbReference type="GO" id="GO:0007165">
    <property type="term" value="P:signal transduction"/>
    <property type="evidence" value="ECO:0007669"/>
    <property type="project" value="InterPro"/>
</dbReference>
<organism evidence="5 6">
    <name type="scientific">Leptotrombidium deliense</name>
    <dbReference type="NCBI Taxonomy" id="299467"/>
    <lineage>
        <taxon>Eukaryota</taxon>
        <taxon>Metazoa</taxon>
        <taxon>Ecdysozoa</taxon>
        <taxon>Arthropoda</taxon>
        <taxon>Chelicerata</taxon>
        <taxon>Arachnida</taxon>
        <taxon>Acari</taxon>
        <taxon>Acariformes</taxon>
        <taxon>Trombidiformes</taxon>
        <taxon>Prostigmata</taxon>
        <taxon>Anystina</taxon>
        <taxon>Parasitengona</taxon>
        <taxon>Trombiculoidea</taxon>
        <taxon>Trombiculidae</taxon>
        <taxon>Leptotrombidium</taxon>
    </lineage>
</organism>
<feature type="domain" description="PDEase" evidence="4">
    <location>
        <begin position="379"/>
        <end position="484"/>
    </location>
</feature>
<accession>A0A443SC39</accession>
<keyword evidence="2" id="KW-0378">Hydrolase</keyword>
<keyword evidence="6" id="KW-1185">Reference proteome</keyword>
<sequence>TKAGRVSHNSTCSRYLHQSSRSSVDSALLTEAHGLITDMLTDPTLPSHVAGGLRAIASLLSPPSSSMSSSRSKPTMFASVAVNETNRESDTEEPYTGERPSSFSKVGQLLKSEKNECQYFQRGRRNMPPSLLRRMSTSTWSTTTSATGMPTVEPEPQRKRCTSFRNVPGLSSPNTSTPPSITSPLNPYPMKGRSYSTTALPVGTLQQLQERRELKTPFDLYSFDSNNSILSSSCDVRHRDIEPDNDDERHVISFLKRHPKQTVPRFNLTSDYDSSNDSPSGSEATIDDSVLSSDACASKILVNKRQLISSSDSGKSSASSSKSIRDRNECSLCGCKIRHTTVKERSIATNLEPVWPNVRPQPPVVPTMDQFGRYVIHDTTYDIDEIAANQLLNRINEWDYPIFELYDSAGDAILSQLCYRIFFEAGLLEAFKIPIPEFLNYFRALEMGYKEKPCRIESSVIDCTTMQTRGAQYTSKSLLAQYRN</sequence>
<name>A0A443SC39_9ACAR</name>
<proteinExistence type="predicted"/>
<dbReference type="Proteomes" id="UP000288716">
    <property type="component" value="Unassembled WGS sequence"/>
</dbReference>
<feature type="region of interest" description="Disordered" evidence="3">
    <location>
        <begin position="83"/>
        <end position="104"/>
    </location>
</feature>
<reference evidence="5 6" key="1">
    <citation type="journal article" date="2018" name="Gigascience">
        <title>Genomes of trombidid mites reveal novel predicted allergens and laterally-transferred genes associated with secondary metabolism.</title>
        <authorList>
            <person name="Dong X."/>
            <person name="Chaisiri K."/>
            <person name="Xia D."/>
            <person name="Armstrong S.D."/>
            <person name="Fang Y."/>
            <person name="Donnelly M.J."/>
            <person name="Kadowaki T."/>
            <person name="McGarry J.W."/>
            <person name="Darby A.C."/>
            <person name="Makepeace B.L."/>
        </authorList>
    </citation>
    <scope>NUCLEOTIDE SEQUENCE [LARGE SCALE GENOMIC DNA]</scope>
    <source>
        <strain evidence="5">UoL-UT</strain>
    </source>
</reference>
<dbReference type="AlphaFoldDB" id="A0A443SC39"/>
<dbReference type="SUPFAM" id="SSF109604">
    <property type="entry name" value="HD-domain/PDEase-like"/>
    <property type="match status" value="1"/>
</dbReference>
<evidence type="ECO:0000313" key="5">
    <source>
        <dbReference type="EMBL" id="RWS25060.1"/>
    </source>
</evidence>
<dbReference type="InterPro" id="IPR036971">
    <property type="entry name" value="PDEase_catalytic_dom_sf"/>
</dbReference>
<evidence type="ECO:0000256" key="1">
    <source>
        <dbReference type="ARBA" id="ARBA00022723"/>
    </source>
</evidence>
<comment type="caution">
    <text evidence="5">The sequence shown here is derived from an EMBL/GenBank/DDBJ whole genome shotgun (WGS) entry which is preliminary data.</text>
</comment>
<dbReference type="Gene3D" id="1.10.1300.10">
    <property type="entry name" value="3'5'-cyclic nucleotide phosphodiesterase, catalytic domain"/>
    <property type="match status" value="1"/>
</dbReference>
<feature type="compositionally biased region" description="Low complexity" evidence="3">
    <location>
        <begin position="138"/>
        <end position="147"/>
    </location>
</feature>
<protein>
    <submittedName>
        <fullName evidence="5">cGMP-inhibited 3':5'-cyclic phosphodiesterase A-like protein</fullName>
    </submittedName>
</protein>
<evidence type="ECO:0000256" key="3">
    <source>
        <dbReference type="SAM" id="MobiDB-lite"/>
    </source>
</evidence>
<dbReference type="GO" id="GO:0004114">
    <property type="term" value="F:3',5'-cyclic-nucleotide phosphodiesterase activity"/>
    <property type="evidence" value="ECO:0007669"/>
    <property type="project" value="InterPro"/>
</dbReference>
<dbReference type="PROSITE" id="PS51845">
    <property type="entry name" value="PDEASE_I_2"/>
    <property type="match status" value="1"/>
</dbReference>
<dbReference type="InterPro" id="IPR002073">
    <property type="entry name" value="PDEase_catalytic_dom"/>
</dbReference>
<dbReference type="EMBL" id="NCKV01004095">
    <property type="protein sequence ID" value="RWS25060.1"/>
    <property type="molecule type" value="Genomic_DNA"/>
</dbReference>
<evidence type="ECO:0000313" key="6">
    <source>
        <dbReference type="Proteomes" id="UP000288716"/>
    </source>
</evidence>
<feature type="compositionally biased region" description="Low complexity" evidence="3">
    <location>
        <begin position="170"/>
        <end position="184"/>
    </location>
</feature>